<feature type="domain" description="CHAT" evidence="1">
    <location>
        <begin position="668"/>
        <end position="947"/>
    </location>
</feature>
<evidence type="ECO:0000313" key="2">
    <source>
        <dbReference type="EMBL" id="AFY83848.1"/>
    </source>
</evidence>
<dbReference type="SMART" id="SM00028">
    <property type="entry name" value="TPR"/>
    <property type="match status" value="4"/>
</dbReference>
<dbReference type="RefSeq" id="WP_015150472.1">
    <property type="nucleotide sequence ID" value="NC_019693.1"/>
</dbReference>
<reference evidence="2 3" key="1">
    <citation type="submission" date="2012-06" db="EMBL/GenBank/DDBJ databases">
        <title>Finished chromosome of genome of Oscillatoria acuminata PCC 6304.</title>
        <authorList>
            <consortium name="US DOE Joint Genome Institute"/>
            <person name="Gugger M."/>
            <person name="Coursin T."/>
            <person name="Rippka R."/>
            <person name="Tandeau De Marsac N."/>
            <person name="Huntemann M."/>
            <person name="Wei C.-L."/>
            <person name="Han J."/>
            <person name="Detter J.C."/>
            <person name="Han C."/>
            <person name="Tapia R."/>
            <person name="Davenport K."/>
            <person name="Daligault H."/>
            <person name="Erkkila T."/>
            <person name="Gu W."/>
            <person name="Munk A.C.C."/>
            <person name="Teshima H."/>
            <person name="Xu Y."/>
            <person name="Chain P."/>
            <person name="Chen A."/>
            <person name="Krypides N."/>
            <person name="Mavromatis K."/>
            <person name="Markowitz V."/>
            <person name="Szeto E."/>
            <person name="Ivanova N."/>
            <person name="Mikhailova N."/>
            <person name="Ovchinnikova G."/>
            <person name="Pagani I."/>
            <person name="Pati A."/>
            <person name="Goodwin L."/>
            <person name="Peters L."/>
            <person name="Pitluck S."/>
            <person name="Woyke T."/>
            <person name="Kerfeld C."/>
        </authorList>
    </citation>
    <scope>NUCLEOTIDE SEQUENCE [LARGE SCALE GENOMIC DNA]</scope>
    <source>
        <strain evidence="2 3">PCC 6304</strain>
    </source>
</reference>
<dbReference type="KEGG" id="oac:Oscil6304_4325"/>
<dbReference type="Pfam" id="PF12770">
    <property type="entry name" value="CHAT"/>
    <property type="match status" value="1"/>
</dbReference>
<organism evidence="2 3">
    <name type="scientific">Oscillatoria acuminata PCC 6304</name>
    <dbReference type="NCBI Taxonomy" id="56110"/>
    <lineage>
        <taxon>Bacteria</taxon>
        <taxon>Bacillati</taxon>
        <taxon>Cyanobacteriota</taxon>
        <taxon>Cyanophyceae</taxon>
        <taxon>Oscillatoriophycideae</taxon>
        <taxon>Oscillatoriales</taxon>
        <taxon>Oscillatoriaceae</taxon>
        <taxon>Oscillatoria</taxon>
    </lineage>
</organism>
<dbReference type="STRING" id="56110.Oscil6304_4325"/>
<dbReference type="SUPFAM" id="SSF48452">
    <property type="entry name" value="TPR-like"/>
    <property type="match status" value="2"/>
</dbReference>
<dbReference type="PATRIC" id="fig|56110.3.peg.5253"/>
<sequence length="951" mass="107674">MARKWHPFFGKVQSFLNRGWKFILISIFATITILNLQGGSPVLAYQPWGETVAQTPSFDGEMRLEEGSRFYENLRFAEAETAWRASVGLLSGEEKALGLSYLALAQLRQSKLDEADISIQESLRLLNQVTTPGTSERNQIIHARILTTAAQVNLARNQPELAAHALEQFAEATTIYEKLNQQEWVIASQINQAQAMQQLGMYREALKTLKNLENLILHHSDSEIPLSGLLSLGKTYRAIGVLDQSYCVLEAGKENPEIALELGNTAQAIGKRIKDQLDSVNEKTSEPIFTTEQGVENCTIPFKDIPLISAWDFYEKAQDFYQQSWNSPAVKPETQVQGMLNTLSLALDLKDAKELEEETKSNLERQAHELPPQVLQLIEILPSLNREKVYDRIHLARSLTRLNLEELSQNQLETAIAEAQELADQRAQAYAIGELGWMKQQQGNWTEAEQWTRQAMAITPPDAIDIRYQWEWQLGQILKEEGRTEEAIRHYTEAVDLLQRVRQNLVAIAAGMGEMNADLQFDFRDRVEPVYRELVGLLLDSQGNEVTSQDHIQTALGVIELLQVAELENFLQCDLQPEPQVQLARSVAEAKQKVAEKLNAIHQKKPDYAVIYPIIIQDKLEVILGLPGTPLVHYSNPSSDNIKKILADFRRQLIIPRDFEAVKNQSFQLYKMLINPFKSKIDNKSLLFILDVPLQSVPMGALYNKITEKYLIQTHTIRMTSSLQLLQIDAEKHPITEVLTAGIAQPRTERNIPFSSLDHVEQELDDIRKHFPGSQKLFEEKFTQSNLEQALSHQTFPAIHLATHGHFSSQRYLTFLLDGQTIIEVADFKRLFAEPSYLTTNPIQLLVLSACQTAQGDRKSALGIAGLTVSGQINNTIASLWSVKDQSTARLMNKFYEKLMEFSSPDLSQSDRTALALQEAQKSMIEEQESILRRRHHPSSWSPFILLSNAL</sequence>
<dbReference type="InterPro" id="IPR019734">
    <property type="entry name" value="TPR_rpt"/>
</dbReference>
<dbReference type="PANTHER" id="PTHR10098">
    <property type="entry name" value="RAPSYN-RELATED"/>
    <property type="match status" value="1"/>
</dbReference>
<name>K9TN81_9CYAN</name>
<dbReference type="eggNOG" id="COG4995">
    <property type="taxonomic scope" value="Bacteria"/>
</dbReference>
<dbReference type="HOGENOM" id="CLU_002404_0_0_3"/>
<keyword evidence="3" id="KW-1185">Reference proteome</keyword>
<dbReference type="Gene3D" id="1.25.40.10">
    <property type="entry name" value="Tetratricopeptide repeat domain"/>
    <property type="match status" value="2"/>
</dbReference>
<dbReference type="EMBL" id="CP003607">
    <property type="protein sequence ID" value="AFY83848.1"/>
    <property type="molecule type" value="Genomic_DNA"/>
</dbReference>
<protein>
    <recommendedName>
        <fullName evidence="1">CHAT domain-containing protein</fullName>
    </recommendedName>
</protein>
<gene>
    <name evidence="2" type="ORF">Oscil6304_4325</name>
</gene>
<dbReference type="InterPro" id="IPR024983">
    <property type="entry name" value="CHAT_dom"/>
</dbReference>
<dbReference type="InterPro" id="IPR011990">
    <property type="entry name" value="TPR-like_helical_dom_sf"/>
</dbReference>
<evidence type="ECO:0000313" key="3">
    <source>
        <dbReference type="Proteomes" id="UP000010367"/>
    </source>
</evidence>
<dbReference type="InParanoid" id="K9TN81"/>
<accession>K9TN81</accession>
<dbReference type="AlphaFoldDB" id="K9TN81"/>
<dbReference type="Proteomes" id="UP000010367">
    <property type="component" value="Chromosome"/>
</dbReference>
<proteinExistence type="predicted"/>
<dbReference type="OrthoDB" id="448399at2"/>
<evidence type="ECO:0000259" key="1">
    <source>
        <dbReference type="Pfam" id="PF12770"/>
    </source>
</evidence>